<dbReference type="RefSeq" id="WP_026823872.1">
    <property type="nucleotide sequence ID" value="NZ_CP038619.1"/>
</dbReference>
<organism evidence="2 4">
    <name type="scientific">Arsenophonus nasoniae</name>
    <name type="common">son-killer infecting Nasonia vitripennis</name>
    <dbReference type="NCBI Taxonomy" id="638"/>
    <lineage>
        <taxon>Bacteria</taxon>
        <taxon>Pseudomonadati</taxon>
        <taxon>Pseudomonadota</taxon>
        <taxon>Gammaproteobacteria</taxon>
        <taxon>Enterobacterales</taxon>
        <taxon>Morganellaceae</taxon>
        <taxon>Arsenophonus</taxon>
    </lineage>
</organism>
<protein>
    <submittedName>
        <fullName evidence="3">Plasmid partitioning/stability family protein</fullName>
    </submittedName>
    <submittedName>
        <fullName evidence="2">Plasmid stability protein</fullName>
    </submittedName>
</protein>
<dbReference type="EMBL" id="CP123528">
    <property type="protein sequence ID" value="WGM08616.1"/>
    <property type="molecule type" value="Genomic_DNA"/>
</dbReference>
<dbReference type="KEGG" id="ans:ArsFIN_50810"/>
<dbReference type="EMBL" id="CP038619">
    <property type="protein sequence ID" value="QBY46470.1"/>
    <property type="molecule type" value="Genomic_DNA"/>
</dbReference>
<evidence type="ECO:0000313" key="5">
    <source>
        <dbReference type="Proteomes" id="UP001177592"/>
    </source>
</evidence>
<reference evidence="2 4" key="1">
    <citation type="submission" date="2019-03" db="EMBL/GenBank/DDBJ databases">
        <title>Long-read sequencing reveals hyperdense prophage content in a complex bacterial symbiont genome.</title>
        <authorList>
            <person name="Frost C.L."/>
            <person name="Siozios S."/>
            <person name="Nadal-Jimenez P."/>
            <person name="Brockhurst M.A."/>
            <person name="King K.C."/>
            <person name="Darby A.C."/>
            <person name="Hurst G.D.D."/>
        </authorList>
    </citation>
    <scope>NUCLEOTIDE SEQUENCE [LARGE SCALE GENOMIC DNA]</scope>
    <source>
        <strain evidence="2 4">FIN</strain>
        <plasmid evidence="2">pArsFIN7</plasmid>
        <plasmid evidence="4">parsfin7</plasmid>
    </source>
</reference>
<accession>A0A4P7L671</accession>
<dbReference type="AlphaFoldDB" id="A0A4P7L671"/>
<evidence type="ECO:0000256" key="1">
    <source>
        <dbReference type="SAM" id="MobiDB-lite"/>
    </source>
</evidence>
<evidence type="ECO:0000313" key="2">
    <source>
        <dbReference type="EMBL" id="QBY46470.1"/>
    </source>
</evidence>
<evidence type="ECO:0000313" key="3">
    <source>
        <dbReference type="EMBL" id="WGM08616.1"/>
    </source>
</evidence>
<dbReference type="Pfam" id="PF10784">
    <property type="entry name" value="Plasmid_stab_B"/>
    <property type="match status" value="1"/>
</dbReference>
<feature type="region of interest" description="Disordered" evidence="1">
    <location>
        <begin position="120"/>
        <end position="139"/>
    </location>
</feature>
<geneLocation type="plasmid" evidence="3 5">
    <name>paNv_CAN5</name>
</geneLocation>
<sequence length="139" mass="15950">MSNNKSGLRKCSFYINPDYNKGDKIASELLDEIPLKERGRAMRAMLVTGAALMKQDKRLPNIIADYVTNETTIFDILRLIRNVLPIIEDHVDEKLISALNKILSSNPKFTNKLDSFEKKDSDINKTRENSNKLFPDDDY</sequence>
<dbReference type="InterPro" id="IPR038307">
    <property type="entry name" value="StbB_sf"/>
</dbReference>
<dbReference type="Proteomes" id="UP001177592">
    <property type="component" value="Plasmid paNv_CAN5"/>
</dbReference>
<keyword evidence="2" id="KW-0614">Plasmid</keyword>
<evidence type="ECO:0000313" key="4">
    <source>
        <dbReference type="Proteomes" id="UP000295134"/>
    </source>
</evidence>
<dbReference type="Gene3D" id="6.10.290.20">
    <property type="match status" value="1"/>
</dbReference>
<proteinExistence type="predicted"/>
<feature type="compositionally biased region" description="Basic and acidic residues" evidence="1">
    <location>
        <begin position="120"/>
        <end position="130"/>
    </location>
</feature>
<keyword evidence="5" id="KW-1185">Reference proteome</keyword>
<geneLocation type="plasmid" evidence="2">
    <name>pArsFIN7</name>
</geneLocation>
<dbReference type="GeneID" id="39751174"/>
<name>A0A4P7L671_9GAMM</name>
<gene>
    <name evidence="2" type="ORF">ArsFIN_50810</name>
    <name evidence="3" type="ORF">QE258_24785</name>
</gene>
<reference evidence="3" key="2">
    <citation type="submission" date="2023-04" db="EMBL/GenBank/DDBJ databases">
        <title>Genome dynamics across the evolutionary transition to endosymbiosis.</title>
        <authorList>
            <person name="Siozios S."/>
            <person name="Nadal-Jimenez P."/>
            <person name="Azagi T."/>
            <person name="Sprong H."/>
            <person name="Frost C.L."/>
            <person name="Parratt S.R."/>
            <person name="Taylor G."/>
            <person name="Brettell L."/>
            <person name="Lew K.C."/>
            <person name="Croft L."/>
            <person name="King K.C."/>
            <person name="Brockhurst M.A."/>
            <person name="Hypsa V."/>
            <person name="Novakova E."/>
            <person name="Darby A.C."/>
            <person name="Hurst G.D.D."/>
        </authorList>
    </citation>
    <scope>NUCLEOTIDE SEQUENCE</scope>
    <source>
        <strain evidence="3">ANv_CAN</strain>
        <plasmid evidence="3">paNv_CAN5</plasmid>
    </source>
</reference>
<geneLocation type="plasmid" evidence="4">
    <name>parsfin7</name>
</geneLocation>
<dbReference type="Proteomes" id="UP000295134">
    <property type="component" value="Plasmid pArsFIN7"/>
</dbReference>
<dbReference type="InterPro" id="IPR019720">
    <property type="entry name" value="Plasmid_stability_protein_StbB"/>
</dbReference>